<dbReference type="SUPFAM" id="SSF55811">
    <property type="entry name" value="Nudix"/>
    <property type="match status" value="1"/>
</dbReference>
<gene>
    <name evidence="5" type="ORF">GCM10011322_37050</name>
</gene>
<keyword evidence="2 3" id="KW-0378">Hydrolase</keyword>
<dbReference type="EMBL" id="BMMF01000012">
    <property type="protein sequence ID" value="GGK46568.1"/>
    <property type="molecule type" value="Genomic_DNA"/>
</dbReference>
<sequence>MSARGGETMAQRDLDQMLPRIPRTLLHLVWRVTRGMTLGVRGIVRDEAGRVLLVRHTYTPGWHFPGGGVEAGETPLEALARELVEETGVTYGERPRLHGIFFNRAVSNRDHVLVYLVEAAARDDGARRAREIAEARYFDVSDLPEDVTPGTRRRIAEIVSGAPVGERW</sequence>
<dbReference type="InterPro" id="IPR020084">
    <property type="entry name" value="NUDIX_hydrolase_CS"/>
</dbReference>
<evidence type="ECO:0000256" key="3">
    <source>
        <dbReference type="RuleBase" id="RU003476"/>
    </source>
</evidence>
<keyword evidence="6" id="KW-1185">Reference proteome</keyword>
<comment type="similarity">
    <text evidence="3">Belongs to the Nudix hydrolase family.</text>
</comment>
<dbReference type="InterPro" id="IPR000086">
    <property type="entry name" value="NUDIX_hydrolase_dom"/>
</dbReference>
<dbReference type="InterPro" id="IPR015797">
    <property type="entry name" value="NUDIX_hydrolase-like_dom_sf"/>
</dbReference>
<feature type="domain" description="Nudix hydrolase" evidence="4">
    <location>
        <begin position="35"/>
        <end position="160"/>
    </location>
</feature>
<comment type="cofactor">
    <cofactor evidence="1">
        <name>Mg(2+)</name>
        <dbReference type="ChEBI" id="CHEBI:18420"/>
    </cofactor>
</comment>
<dbReference type="PROSITE" id="PS51462">
    <property type="entry name" value="NUDIX"/>
    <property type="match status" value="1"/>
</dbReference>
<evidence type="ECO:0000313" key="6">
    <source>
        <dbReference type="Proteomes" id="UP000600449"/>
    </source>
</evidence>
<evidence type="ECO:0000259" key="4">
    <source>
        <dbReference type="PROSITE" id="PS51462"/>
    </source>
</evidence>
<dbReference type="Pfam" id="PF00293">
    <property type="entry name" value="NUDIX"/>
    <property type="match status" value="1"/>
</dbReference>
<proteinExistence type="inferred from homology"/>
<dbReference type="PROSITE" id="PS00893">
    <property type="entry name" value="NUDIX_BOX"/>
    <property type="match status" value="1"/>
</dbReference>
<dbReference type="Proteomes" id="UP000600449">
    <property type="component" value="Unassembled WGS sequence"/>
</dbReference>
<dbReference type="PRINTS" id="PR00502">
    <property type="entry name" value="NUDIXFAMILY"/>
</dbReference>
<organism evidence="5 6">
    <name type="scientific">Salinarimonas ramus</name>
    <dbReference type="NCBI Taxonomy" id="690164"/>
    <lineage>
        <taxon>Bacteria</taxon>
        <taxon>Pseudomonadati</taxon>
        <taxon>Pseudomonadota</taxon>
        <taxon>Alphaproteobacteria</taxon>
        <taxon>Hyphomicrobiales</taxon>
        <taxon>Salinarimonadaceae</taxon>
        <taxon>Salinarimonas</taxon>
    </lineage>
</organism>
<dbReference type="CDD" id="cd04680">
    <property type="entry name" value="NUDIX_Hydrolase"/>
    <property type="match status" value="1"/>
</dbReference>
<evidence type="ECO:0000256" key="2">
    <source>
        <dbReference type="ARBA" id="ARBA00022801"/>
    </source>
</evidence>
<dbReference type="AlphaFoldDB" id="A0A917QFM3"/>
<evidence type="ECO:0000313" key="5">
    <source>
        <dbReference type="EMBL" id="GGK46568.1"/>
    </source>
</evidence>
<dbReference type="Gene3D" id="3.90.79.10">
    <property type="entry name" value="Nucleoside Triphosphate Pyrophosphohydrolase"/>
    <property type="match status" value="1"/>
</dbReference>
<dbReference type="PANTHER" id="PTHR43046:SF2">
    <property type="entry name" value="8-OXO-DGTP DIPHOSPHATASE-RELATED"/>
    <property type="match status" value="1"/>
</dbReference>
<evidence type="ECO:0000256" key="1">
    <source>
        <dbReference type="ARBA" id="ARBA00001946"/>
    </source>
</evidence>
<accession>A0A917QFM3</accession>
<name>A0A917QFM3_9HYPH</name>
<dbReference type="InterPro" id="IPR020476">
    <property type="entry name" value="Nudix_hydrolase"/>
</dbReference>
<reference evidence="5 6" key="1">
    <citation type="journal article" date="2014" name="Int. J. Syst. Evol. Microbiol.">
        <title>Complete genome sequence of Corynebacterium casei LMG S-19264T (=DSM 44701T), isolated from a smear-ripened cheese.</title>
        <authorList>
            <consortium name="US DOE Joint Genome Institute (JGI-PGF)"/>
            <person name="Walter F."/>
            <person name="Albersmeier A."/>
            <person name="Kalinowski J."/>
            <person name="Ruckert C."/>
        </authorList>
    </citation>
    <scope>NUCLEOTIDE SEQUENCE [LARGE SCALE GENOMIC DNA]</scope>
    <source>
        <strain evidence="5 6">CGMCC 1.9161</strain>
    </source>
</reference>
<protein>
    <submittedName>
        <fullName evidence="5">NUDIX hydrolase</fullName>
    </submittedName>
</protein>
<dbReference type="PANTHER" id="PTHR43046">
    <property type="entry name" value="GDP-MANNOSE MANNOSYL HYDROLASE"/>
    <property type="match status" value="1"/>
</dbReference>
<dbReference type="GO" id="GO:0016787">
    <property type="term" value="F:hydrolase activity"/>
    <property type="evidence" value="ECO:0007669"/>
    <property type="project" value="UniProtKB-KW"/>
</dbReference>
<comment type="caution">
    <text evidence="5">The sequence shown here is derived from an EMBL/GenBank/DDBJ whole genome shotgun (WGS) entry which is preliminary data.</text>
</comment>